<dbReference type="Pfam" id="PF02534">
    <property type="entry name" value="T4SS-DNA_transf"/>
    <property type="match status" value="1"/>
</dbReference>
<keyword evidence="4 8" id="KW-0812">Transmembrane</keyword>
<dbReference type="Gene3D" id="3.40.50.300">
    <property type="entry name" value="P-loop containing nucleotide triphosphate hydrolases"/>
    <property type="match status" value="1"/>
</dbReference>
<dbReference type="GO" id="GO:0005886">
    <property type="term" value="C:plasma membrane"/>
    <property type="evidence" value="ECO:0007669"/>
    <property type="project" value="UniProtKB-SubCell"/>
</dbReference>
<evidence type="ECO:0000256" key="1">
    <source>
        <dbReference type="ARBA" id="ARBA00004651"/>
    </source>
</evidence>
<keyword evidence="10" id="KW-1185">Reference proteome</keyword>
<gene>
    <name evidence="9" type="primary">traG_2</name>
    <name evidence="9" type="ORF">Pan44_18830</name>
</gene>
<keyword evidence="5 8" id="KW-1133">Transmembrane helix</keyword>
<keyword evidence="6 8" id="KW-0472">Membrane</keyword>
<dbReference type="RefSeq" id="WP_145029412.1">
    <property type="nucleotide sequence ID" value="NZ_CP036271.1"/>
</dbReference>
<evidence type="ECO:0000313" key="9">
    <source>
        <dbReference type="EMBL" id="QDT53857.1"/>
    </source>
</evidence>
<evidence type="ECO:0000256" key="3">
    <source>
        <dbReference type="ARBA" id="ARBA00022475"/>
    </source>
</evidence>
<dbReference type="CDD" id="cd01127">
    <property type="entry name" value="TrwB_TraG_TraD_VirD4"/>
    <property type="match status" value="1"/>
</dbReference>
<organism evidence="9 10">
    <name type="scientific">Caulifigura coniformis</name>
    <dbReference type="NCBI Taxonomy" id="2527983"/>
    <lineage>
        <taxon>Bacteria</taxon>
        <taxon>Pseudomonadati</taxon>
        <taxon>Planctomycetota</taxon>
        <taxon>Planctomycetia</taxon>
        <taxon>Planctomycetales</taxon>
        <taxon>Planctomycetaceae</taxon>
        <taxon>Caulifigura</taxon>
    </lineage>
</organism>
<feature type="transmembrane region" description="Helical" evidence="8">
    <location>
        <begin position="552"/>
        <end position="578"/>
    </location>
</feature>
<proteinExistence type="inferred from homology"/>
<feature type="compositionally biased region" description="Polar residues" evidence="7">
    <location>
        <begin position="464"/>
        <end position="477"/>
    </location>
</feature>
<evidence type="ECO:0000256" key="5">
    <source>
        <dbReference type="ARBA" id="ARBA00022989"/>
    </source>
</evidence>
<sequence length="588" mass="65536">MYFLSRWLQRGSILLWAYSGTVVGVAYWPTSGILLVAAAFARMRRRRGQWNILGSAQWADERELKRHGMIGANSGLILGYIYLPPERIRVLRRLMCGWMSSKEACEQFWQLFGRYRREPVRLPQAIHTAVFAPSGAGKGVSVIAHFMMTCADSIAVLDPKGEHARRFAAYREKEFGQPSFVIDPFHNFTDKSDSLNPLDLIDASSPVAIDDAAALAKDLVVRSPEEKEPYFNNSAETWLKALICLVVVYGGAYGSRSLQTVRALLSSPEHLQQAIKLMRESDAWGGMLARMGGQLEQFVDRERASVLTTAQQHTRFLDTPSIAAITQASTFDPAKLKTEKMTVFLILPPEYLRSLSGLLRMWIGCLLRAVVKNGNGDESRVHFILDEAASLGSMEALDDALDKYRSYGVRLQFYYQSLGQLRKCFPEGQDQTLLSNTSQIYFGVNDTSTADLVSQRLGDETIVLNSGGTSSGTTRQHTGGCHPSDSISYSSNTNSNWQFQARRLLKPEEVIALPPRMAITFTPGVSPVCTTLTPYHEERSLRRRGFVGRAVAALRMFALSLICFLLSLVMAGFVTLFVENALRRSGRI</sequence>
<name>A0A517SCK3_9PLAN</name>
<reference evidence="9 10" key="1">
    <citation type="submission" date="2019-02" db="EMBL/GenBank/DDBJ databases">
        <title>Deep-cultivation of Planctomycetes and their phenomic and genomic characterization uncovers novel biology.</title>
        <authorList>
            <person name="Wiegand S."/>
            <person name="Jogler M."/>
            <person name="Boedeker C."/>
            <person name="Pinto D."/>
            <person name="Vollmers J."/>
            <person name="Rivas-Marin E."/>
            <person name="Kohn T."/>
            <person name="Peeters S.H."/>
            <person name="Heuer A."/>
            <person name="Rast P."/>
            <person name="Oberbeckmann S."/>
            <person name="Bunk B."/>
            <person name="Jeske O."/>
            <person name="Meyerdierks A."/>
            <person name="Storesund J.E."/>
            <person name="Kallscheuer N."/>
            <person name="Luecker S."/>
            <person name="Lage O.M."/>
            <person name="Pohl T."/>
            <person name="Merkel B.J."/>
            <person name="Hornburger P."/>
            <person name="Mueller R.-W."/>
            <person name="Bruemmer F."/>
            <person name="Labrenz M."/>
            <person name="Spormann A.M."/>
            <person name="Op den Camp H."/>
            <person name="Overmann J."/>
            <person name="Amann R."/>
            <person name="Jetten M.S.M."/>
            <person name="Mascher T."/>
            <person name="Medema M.H."/>
            <person name="Devos D.P."/>
            <person name="Kaster A.-K."/>
            <person name="Ovreas L."/>
            <person name="Rohde M."/>
            <person name="Galperin M.Y."/>
            <person name="Jogler C."/>
        </authorList>
    </citation>
    <scope>NUCLEOTIDE SEQUENCE [LARGE SCALE GENOMIC DNA]</scope>
    <source>
        <strain evidence="9 10">Pan44</strain>
    </source>
</reference>
<evidence type="ECO:0000256" key="8">
    <source>
        <dbReference type="SAM" id="Phobius"/>
    </source>
</evidence>
<evidence type="ECO:0000256" key="7">
    <source>
        <dbReference type="SAM" id="MobiDB-lite"/>
    </source>
</evidence>
<accession>A0A517SCK3</accession>
<evidence type="ECO:0000256" key="6">
    <source>
        <dbReference type="ARBA" id="ARBA00023136"/>
    </source>
</evidence>
<comment type="subcellular location">
    <subcellularLocation>
        <location evidence="1">Cell membrane</location>
        <topology evidence="1">Multi-pass membrane protein</topology>
    </subcellularLocation>
</comment>
<dbReference type="PANTHER" id="PTHR37937">
    <property type="entry name" value="CONJUGATIVE TRANSFER: DNA TRANSPORT"/>
    <property type="match status" value="1"/>
</dbReference>
<evidence type="ECO:0000256" key="2">
    <source>
        <dbReference type="ARBA" id="ARBA00008806"/>
    </source>
</evidence>
<feature type="transmembrane region" description="Helical" evidence="8">
    <location>
        <begin position="15"/>
        <end position="41"/>
    </location>
</feature>
<dbReference type="InterPro" id="IPR003688">
    <property type="entry name" value="TraG/VirD4"/>
</dbReference>
<evidence type="ECO:0000313" key="10">
    <source>
        <dbReference type="Proteomes" id="UP000315700"/>
    </source>
</evidence>
<dbReference type="InterPro" id="IPR027417">
    <property type="entry name" value="P-loop_NTPase"/>
</dbReference>
<dbReference type="EMBL" id="CP036271">
    <property type="protein sequence ID" value="QDT53857.1"/>
    <property type="molecule type" value="Genomic_DNA"/>
</dbReference>
<dbReference type="InParanoid" id="A0A517SCK3"/>
<dbReference type="PANTHER" id="PTHR37937:SF1">
    <property type="entry name" value="CONJUGATIVE TRANSFER: DNA TRANSPORT"/>
    <property type="match status" value="1"/>
</dbReference>
<dbReference type="Proteomes" id="UP000315700">
    <property type="component" value="Chromosome"/>
</dbReference>
<dbReference type="InterPro" id="IPR051539">
    <property type="entry name" value="T4SS-coupling_protein"/>
</dbReference>
<dbReference type="SUPFAM" id="SSF52540">
    <property type="entry name" value="P-loop containing nucleoside triphosphate hydrolases"/>
    <property type="match status" value="1"/>
</dbReference>
<protein>
    <submittedName>
        <fullName evidence="9">Conjugal transfer protein TraG</fullName>
    </submittedName>
</protein>
<dbReference type="KEGG" id="ccos:Pan44_18830"/>
<comment type="similarity">
    <text evidence="2">Belongs to the VirD4/TraG family.</text>
</comment>
<evidence type="ECO:0000256" key="4">
    <source>
        <dbReference type="ARBA" id="ARBA00022692"/>
    </source>
</evidence>
<dbReference type="OrthoDB" id="246047at2"/>
<keyword evidence="3" id="KW-1003">Cell membrane</keyword>
<feature type="region of interest" description="Disordered" evidence="7">
    <location>
        <begin position="464"/>
        <end position="485"/>
    </location>
</feature>
<dbReference type="AlphaFoldDB" id="A0A517SCK3"/>